<dbReference type="Proteomes" id="UP000054498">
    <property type="component" value="Unassembled WGS sequence"/>
</dbReference>
<dbReference type="GeneID" id="25730014"/>
<dbReference type="RefSeq" id="XP_013894349.1">
    <property type="nucleotide sequence ID" value="XM_014038895.1"/>
</dbReference>
<dbReference type="Gene3D" id="3.40.50.300">
    <property type="entry name" value="P-loop containing nucleotide triphosphate hydrolases"/>
    <property type="match status" value="1"/>
</dbReference>
<dbReference type="PANTHER" id="PTHR46688:SF1">
    <property type="entry name" value="ADP-RIBOSYLATION FACTOR-LIKE PROTEIN 16"/>
    <property type="match status" value="1"/>
</dbReference>
<dbReference type="InterPro" id="IPR027417">
    <property type="entry name" value="P-loop_NTPase"/>
</dbReference>
<dbReference type="InterPro" id="IPR006689">
    <property type="entry name" value="Small_GTPase_ARF/SAR"/>
</dbReference>
<reference evidence="4 5" key="1">
    <citation type="journal article" date="2013" name="BMC Genomics">
        <title>Reconstruction of the lipid metabolism for the microalga Monoraphidium neglectum from its genome sequence reveals characteristics suitable for biofuel production.</title>
        <authorList>
            <person name="Bogen C."/>
            <person name="Al-Dilaimi A."/>
            <person name="Albersmeier A."/>
            <person name="Wichmann J."/>
            <person name="Grundmann M."/>
            <person name="Rupp O."/>
            <person name="Lauersen K.J."/>
            <person name="Blifernez-Klassen O."/>
            <person name="Kalinowski J."/>
            <person name="Goesmann A."/>
            <person name="Mussgnug J.H."/>
            <person name="Kruse O."/>
        </authorList>
    </citation>
    <scope>NUCLEOTIDE SEQUENCE [LARGE SCALE GENOMIC DNA]</scope>
    <source>
        <strain evidence="4 5">SAG 48.87</strain>
    </source>
</reference>
<proteinExistence type="predicted"/>
<evidence type="ECO:0000256" key="2">
    <source>
        <dbReference type="ARBA" id="ARBA00023134"/>
    </source>
</evidence>
<evidence type="ECO:0000313" key="4">
    <source>
        <dbReference type="EMBL" id="KIY95329.1"/>
    </source>
</evidence>
<keyword evidence="2 3" id="KW-0342">GTP-binding</keyword>
<dbReference type="SUPFAM" id="SSF52540">
    <property type="entry name" value="P-loop containing nucleoside triphosphate hydrolases"/>
    <property type="match status" value="1"/>
</dbReference>
<dbReference type="AlphaFoldDB" id="A0A0D2LUL8"/>
<dbReference type="OrthoDB" id="526559at2759"/>
<organism evidence="4 5">
    <name type="scientific">Monoraphidium neglectum</name>
    <dbReference type="NCBI Taxonomy" id="145388"/>
    <lineage>
        <taxon>Eukaryota</taxon>
        <taxon>Viridiplantae</taxon>
        <taxon>Chlorophyta</taxon>
        <taxon>core chlorophytes</taxon>
        <taxon>Chlorophyceae</taxon>
        <taxon>CS clade</taxon>
        <taxon>Sphaeropleales</taxon>
        <taxon>Selenastraceae</taxon>
        <taxon>Monoraphidium</taxon>
    </lineage>
</organism>
<dbReference type="KEGG" id="mng:MNEG_12632"/>
<dbReference type="GO" id="GO:0003924">
    <property type="term" value="F:GTPase activity"/>
    <property type="evidence" value="ECO:0007669"/>
    <property type="project" value="InterPro"/>
</dbReference>
<dbReference type="EMBL" id="KK103565">
    <property type="protein sequence ID" value="KIY95329.1"/>
    <property type="molecule type" value="Genomic_DNA"/>
</dbReference>
<accession>A0A0D2LUL8</accession>
<protein>
    <recommendedName>
        <fullName evidence="6">ADP-ribosylation factor-like protein 16</fullName>
    </recommendedName>
</protein>
<evidence type="ECO:0008006" key="6">
    <source>
        <dbReference type="Google" id="ProtNLM"/>
    </source>
</evidence>
<evidence type="ECO:0000256" key="1">
    <source>
        <dbReference type="ARBA" id="ARBA00022741"/>
    </source>
</evidence>
<keyword evidence="5" id="KW-1185">Reference proteome</keyword>
<feature type="binding site" evidence="3">
    <location>
        <begin position="53"/>
        <end position="56"/>
    </location>
    <ligand>
        <name>GTP</name>
        <dbReference type="ChEBI" id="CHEBI:37565"/>
    </ligand>
</feature>
<dbReference type="Pfam" id="PF00025">
    <property type="entry name" value="Arf"/>
    <property type="match status" value="1"/>
</dbReference>
<dbReference type="STRING" id="145388.A0A0D2LUL8"/>
<gene>
    <name evidence="4" type="ORF">MNEG_12632</name>
</gene>
<dbReference type="PANTHER" id="PTHR46688">
    <property type="entry name" value="ADP-RIBOSYLATION FACTOR-LIKE PROTEIN 16"/>
    <property type="match status" value="1"/>
</dbReference>
<name>A0A0D2LUL8_9CHLO</name>
<dbReference type="GO" id="GO:0005525">
    <property type="term" value="F:GTP binding"/>
    <property type="evidence" value="ECO:0007669"/>
    <property type="project" value="UniProtKB-KW"/>
</dbReference>
<evidence type="ECO:0000313" key="5">
    <source>
        <dbReference type="Proteomes" id="UP000054498"/>
    </source>
</evidence>
<keyword evidence="1 3" id="KW-0547">Nucleotide-binding</keyword>
<evidence type="ECO:0000256" key="3">
    <source>
        <dbReference type="PIRSR" id="PIRSR606689-1"/>
    </source>
</evidence>
<sequence length="123" mass="12931">MLPLWPVYFSECRAVVFVVDASDAASLAQAAVELFAALVHEDLIGKPVCLVVNKCDAPKTLSRWEVDLCLRLPDLAAANGGRLCIIYTSALKGDAVGDVLEWMVAEAAEGGRRGGVGSGEGGR</sequence>